<reference evidence="2 3" key="1">
    <citation type="journal article" date="2021" name="Environ. Microbiol.">
        <title>Gene family expansions and transcriptome signatures uncover fungal adaptations to wood decay.</title>
        <authorList>
            <person name="Hage H."/>
            <person name="Miyauchi S."/>
            <person name="Viragh M."/>
            <person name="Drula E."/>
            <person name="Min B."/>
            <person name="Chaduli D."/>
            <person name="Navarro D."/>
            <person name="Favel A."/>
            <person name="Norest M."/>
            <person name="Lesage-Meessen L."/>
            <person name="Balint B."/>
            <person name="Merenyi Z."/>
            <person name="de Eugenio L."/>
            <person name="Morin E."/>
            <person name="Martinez A.T."/>
            <person name="Baldrian P."/>
            <person name="Stursova M."/>
            <person name="Martinez M.J."/>
            <person name="Novotny C."/>
            <person name="Magnuson J.K."/>
            <person name="Spatafora J.W."/>
            <person name="Maurice S."/>
            <person name="Pangilinan J."/>
            <person name="Andreopoulos W."/>
            <person name="LaButti K."/>
            <person name="Hundley H."/>
            <person name="Na H."/>
            <person name="Kuo A."/>
            <person name="Barry K."/>
            <person name="Lipzen A."/>
            <person name="Henrissat B."/>
            <person name="Riley R."/>
            <person name="Ahrendt S."/>
            <person name="Nagy L.G."/>
            <person name="Grigoriev I.V."/>
            <person name="Martin F."/>
            <person name="Rosso M.N."/>
        </authorList>
    </citation>
    <scope>NUCLEOTIDE SEQUENCE [LARGE SCALE GENOMIC DNA]</scope>
    <source>
        <strain evidence="2 3">CIRM-BRFM 1785</strain>
    </source>
</reference>
<dbReference type="Proteomes" id="UP000814176">
    <property type="component" value="Unassembled WGS sequence"/>
</dbReference>
<name>A0ABQ8JXT4_9APHY</name>
<feature type="compositionally biased region" description="Basic and acidic residues" evidence="1">
    <location>
        <begin position="77"/>
        <end position="101"/>
    </location>
</feature>
<dbReference type="RefSeq" id="XP_047772559.1">
    <property type="nucleotide sequence ID" value="XM_047921949.1"/>
</dbReference>
<feature type="region of interest" description="Disordered" evidence="1">
    <location>
        <begin position="123"/>
        <end position="223"/>
    </location>
</feature>
<evidence type="ECO:0000313" key="3">
    <source>
        <dbReference type="Proteomes" id="UP000814176"/>
    </source>
</evidence>
<keyword evidence="3" id="KW-1185">Reference proteome</keyword>
<gene>
    <name evidence="2" type="ORF">C8Q71DRAFT_728345</name>
</gene>
<evidence type="ECO:0000313" key="2">
    <source>
        <dbReference type="EMBL" id="KAH9829027.1"/>
    </source>
</evidence>
<comment type="caution">
    <text evidence="2">The sequence shown here is derived from an EMBL/GenBank/DDBJ whole genome shotgun (WGS) entry which is preliminary data.</text>
</comment>
<feature type="region of interest" description="Disordered" evidence="1">
    <location>
        <begin position="1"/>
        <end position="20"/>
    </location>
</feature>
<feature type="compositionally biased region" description="Polar residues" evidence="1">
    <location>
        <begin position="1"/>
        <end position="11"/>
    </location>
</feature>
<feature type="compositionally biased region" description="Basic residues" evidence="1">
    <location>
        <begin position="213"/>
        <end position="223"/>
    </location>
</feature>
<dbReference type="EMBL" id="JADCUA010000044">
    <property type="protein sequence ID" value="KAH9829027.1"/>
    <property type="molecule type" value="Genomic_DNA"/>
</dbReference>
<feature type="compositionally biased region" description="Polar residues" evidence="1">
    <location>
        <begin position="179"/>
        <end position="190"/>
    </location>
</feature>
<proteinExistence type="predicted"/>
<sequence length="507" mass="55802">MSACIRSSSTKHGAVNTPKKLRAATQSFKAMMGKIEPEEVFDSGDDYVPRPKQKPRQPAKRGPPKHPSARAKASAAEVRRFIDDEAREARGIEGTDDYQDHYDEDIVELSDEEDDQQEIADVATIVSSDDEPVVSTKGHASTSRLRRRRSILEMSRSSPDWDTDLVGSTPDSPIKRANLTGSARQSSNTIPKECSIERPSPVADEEESLKASPTKKSRTTVNKGKGKAKAVVLSDAEDNPFIAGTSNNCDIQGGCVHWGQTVNGLHFDVNGIEPLGTRLDTVVEIPETLKRGKQPSGKDRDDAAGVPGAVLISYMMPKLELFPPTGNEHCKQLDKDSVEGWLENTYADMWPMRKHDVPEHAFVETNPVINAFQEHGIHIHRQNFKRTIQWSFTGNWLVNPAPIDESQSRPSYSRKSFVDLTKVVKSPMKDKYPSGMPGTILSSRRPLSLTLRQLPANCPIVEKEPVHHSVVAVLHTVSTYGRAGEPTNLSLNVVGVVILVGNEARGN</sequence>
<feature type="region of interest" description="Disordered" evidence="1">
    <location>
        <begin position="35"/>
        <end position="105"/>
    </location>
</feature>
<dbReference type="GeneID" id="72002681"/>
<protein>
    <submittedName>
        <fullName evidence="2">Uncharacterized protein</fullName>
    </submittedName>
</protein>
<organism evidence="2 3">
    <name type="scientific">Rhodofomes roseus</name>
    <dbReference type="NCBI Taxonomy" id="34475"/>
    <lineage>
        <taxon>Eukaryota</taxon>
        <taxon>Fungi</taxon>
        <taxon>Dikarya</taxon>
        <taxon>Basidiomycota</taxon>
        <taxon>Agaricomycotina</taxon>
        <taxon>Agaricomycetes</taxon>
        <taxon>Polyporales</taxon>
        <taxon>Rhodofomes</taxon>
    </lineage>
</organism>
<accession>A0ABQ8JXT4</accession>
<evidence type="ECO:0000256" key="1">
    <source>
        <dbReference type="SAM" id="MobiDB-lite"/>
    </source>
</evidence>
<feature type="compositionally biased region" description="Basic residues" evidence="1">
    <location>
        <begin position="51"/>
        <end position="69"/>
    </location>
</feature>